<reference evidence="3" key="1">
    <citation type="submission" date="2021-01" db="EMBL/GenBank/DDBJ databases">
        <authorList>
            <person name="Corre E."/>
            <person name="Pelletier E."/>
            <person name="Niang G."/>
            <person name="Scheremetjew M."/>
            <person name="Finn R."/>
            <person name="Kale V."/>
            <person name="Holt S."/>
            <person name="Cochrane G."/>
            <person name="Meng A."/>
            <person name="Brown T."/>
            <person name="Cohen L."/>
        </authorList>
    </citation>
    <scope>NUCLEOTIDE SEQUENCE</scope>
    <source>
        <strain evidence="3">WS</strain>
    </source>
</reference>
<organism evidence="3">
    <name type="scientific">Percolomonas cosmopolitus</name>
    <dbReference type="NCBI Taxonomy" id="63605"/>
    <lineage>
        <taxon>Eukaryota</taxon>
        <taxon>Discoba</taxon>
        <taxon>Heterolobosea</taxon>
        <taxon>Tetramitia</taxon>
        <taxon>Eutetramitia</taxon>
        <taxon>Percolomonadidae</taxon>
        <taxon>Percolomonas</taxon>
    </lineage>
</organism>
<dbReference type="AlphaFoldDB" id="A0A7S1PFS9"/>
<evidence type="ECO:0008006" key="4">
    <source>
        <dbReference type="Google" id="ProtNLM"/>
    </source>
</evidence>
<protein>
    <recommendedName>
        <fullName evidence="4">RWP-RK domain-containing protein</fullName>
    </recommendedName>
</protein>
<feature type="region of interest" description="Disordered" evidence="2">
    <location>
        <begin position="197"/>
        <end position="226"/>
    </location>
</feature>
<feature type="region of interest" description="Disordered" evidence="2">
    <location>
        <begin position="93"/>
        <end position="146"/>
    </location>
</feature>
<accession>A0A7S1PFS9</accession>
<dbReference type="EMBL" id="HBGD01002112">
    <property type="protein sequence ID" value="CAD9078528.1"/>
    <property type="molecule type" value="Transcribed_RNA"/>
</dbReference>
<name>A0A7S1PFS9_9EUKA</name>
<evidence type="ECO:0000256" key="1">
    <source>
        <dbReference type="SAM" id="Coils"/>
    </source>
</evidence>
<evidence type="ECO:0000313" key="3">
    <source>
        <dbReference type="EMBL" id="CAD9078528.1"/>
    </source>
</evidence>
<feature type="coiled-coil region" evidence="1">
    <location>
        <begin position="291"/>
        <end position="318"/>
    </location>
</feature>
<feature type="compositionally biased region" description="Low complexity" evidence="2">
    <location>
        <begin position="124"/>
        <end position="137"/>
    </location>
</feature>
<sequence length="527" mass="57793">MPKPQHFLTKEEIQSVLDLKQKDAAVALSVSLASLKRYFQKFFPGQRWPRTPRERGKQRSFKKRAELNSKLQATINFIDQEYFHIPSLPGVSNTSNPLNEPPLVDSSSSHAESESIDDPDSPRSHGSNNFGASNSNSGGSGVGDASLVGRIRAGSSSNDFSDHSNNVISPLGQAAFRTNGSQKNTSLGSIAQHVHPPQHHLNNNFASNGGAPHAAPSGMLRGGATSLADPSASNLFGGMMPAGSGGLPGIDPSSGGAKYLFPAMANGEPDQQYMEYAKKNFSDPNVFGQVINKLLMENASLQQEHQKQSDQILQLQQEIFCHQNDEPSAYIQFASFKGHMGNVNGPWQTEHTLLSSSSIYAGFVVDRYFNLVACTDRFNDLTGYSMTDCIKGVNLMQGLLRLFSCRHYINLLKRFSTLSVKTLEFNESFKRPDGQLIHLRVLLKHTDSDPTVVYGWAKITDTFLDYILLDGSQKIHARISKKNTSLFTEDDALVAHMLTNKVLRDALESNDTLGQIGTSTLGIFPER</sequence>
<evidence type="ECO:0000256" key="2">
    <source>
        <dbReference type="SAM" id="MobiDB-lite"/>
    </source>
</evidence>
<gene>
    <name evidence="3" type="ORF">PCOS0759_LOCUS1760</name>
</gene>
<keyword evidence="1" id="KW-0175">Coiled coil</keyword>
<proteinExistence type="predicted"/>